<evidence type="ECO:0000256" key="4">
    <source>
        <dbReference type="ARBA" id="ARBA00022801"/>
    </source>
</evidence>
<dbReference type="Proteomes" id="UP001055172">
    <property type="component" value="Unassembled WGS sequence"/>
</dbReference>
<sequence>MAPEPGLLAGLPAKAPTKPTTTLRFADVSPKALNFMRTYNTWFKIRANPLFQVAVTATAKDFAGSYRGKQYHQPDFDAVLDRALAAGVKKVMLTGMSLSDVATNVSIANSRPAGTCFVTIGIHPYHAAEPDAGGDGGEDGHFDKLAQAVRDALTPTSEGSRPVVAAFGELGLDYDRLNHASKEAQIRTFKRQLDLFVAEKFDLPLFLHCRAAFDDFVDVVKPYLSNLPRRGVVHSFVGTSTQMKALVEMGFDVSVNGFSFQDRESLEMVREIPLERLQIETDAPWGEIPAGSEVAKRYLTNAPALPQSKKKDKFEMGLMVKGRNESCTMDRVAFVVAGLKGLTVEEVADAAWRNSVNMFGLGEL</sequence>
<protein>
    <submittedName>
        <fullName evidence="5">Deoxyribonuclease Tat-D</fullName>
    </submittedName>
</protein>
<evidence type="ECO:0000313" key="5">
    <source>
        <dbReference type="EMBL" id="GJC79568.1"/>
    </source>
</evidence>
<dbReference type="InterPro" id="IPR018228">
    <property type="entry name" value="DNase_TatD-rel_CS"/>
</dbReference>
<dbReference type="AlphaFoldDB" id="A0AA37GFT4"/>
<dbReference type="PROSITE" id="PS01090">
    <property type="entry name" value="TATD_2"/>
    <property type="match status" value="1"/>
</dbReference>
<dbReference type="EMBL" id="BPPX01000004">
    <property type="protein sequence ID" value="GJC79568.1"/>
    <property type="molecule type" value="Genomic_DNA"/>
</dbReference>
<evidence type="ECO:0000256" key="2">
    <source>
        <dbReference type="ARBA" id="ARBA00022722"/>
    </source>
</evidence>
<dbReference type="Pfam" id="PF01026">
    <property type="entry name" value="TatD_DNase"/>
    <property type="match status" value="1"/>
</dbReference>
<proteinExistence type="inferred from homology"/>
<gene>
    <name evidence="5" type="ORF">ColLi_02406</name>
</gene>
<evidence type="ECO:0000313" key="6">
    <source>
        <dbReference type="Proteomes" id="UP001055172"/>
    </source>
</evidence>
<dbReference type="GO" id="GO:0008296">
    <property type="term" value="F:3'-5'-DNA exonuclease activity"/>
    <property type="evidence" value="ECO:0007669"/>
    <property type="project" value="TreeGrafter"/>
</dbReference>
<dbReference type="CDD" id="cd01310">
    <property type="entry name" value="TatD_DNAse"/>
    <property type="match status" value="1"/>
</dbReference>
<dbReference type="InterPro" id="IPR050891">
    <property type="entry name" value="TatD-type_Hydrolase"/>
</dbReference>
<evidence type="ECO:0000256" key="1">
    <source>
        <dbReference type="ARBA" id="ARBA00009275"/>
    </source>
</evidence>
<comment type="similarity">
    <text evidence="1">Belongs to the metallo-dependent hydrolases superfamily. TatD-type hydrolase family.</text>
</comment>
<dbReference type="InterPro" id="IPR032466">
    <property type="entry name" value="Metal_Hydrolase"/>
</dbReference>
<keyword evidence="6" id="KW-1185">Reference proteome</keyword>
<organism evidence="5 6">
    <name type="scientific">Colletotrichum liriopes</name>
    <dbReference type="NCBI Taxonomy" id="708192"/>
    <lineage>
        <taxon>Eukaryota</taxon>
        <taxon>Fungi</taxon>
        <taxon>Dikarya</taxon>
        <taxon>Ascomycota</taxon>
        <taxon>Pezizomycotina</taxon>
        <taxon>Sordariomycetes</taxon>
        <taxon>Hypocreomycetidae</taxon>
        <taxon>Glomerellales</taxon>
        <taxon>Glomerellaceae</taxon>
        <taxon>Colletotrichum</taxon>
        <taxon>Colletotrichum spaethianum species complex</taxon>
    </lineage>
</organism>
<name>A0AA37GFT4_9PEZI</name>
<comment type="caution">
    <text evidence="5">The sequence shown here is derived from an EMBL/GenBank/DDBJ whole genome shotgun (WGS) entry which is preliminary data.</text>
</comment>
<dbReference type="GO" id="GO:0046872">
    <property type="term" value="F:metal ion binding"/>
    <property type="evidence" value="ECO:0007669"/>
    <property type="project" value="UniProtKB-KW"/>
</dbReference>
<evidence type="ECO:0000256" key="3">
    <source>
        <dbReference type="ARBA" id="ARBA00022723"/>
    </source>
</evidence>
<dbReference type="PANTHER" id="PTHR10060:SF15">
    <property type="entry name" value="DEOXYRIBONUCLEASE TATDN1"/>
    <property type="match status" value="1"/>
</dbReference>
<dbReference type="PANTHER" id="PTHR10060">
    <property type="entry name" value="TATD FAMILY DEOXYRIBONUCLEASE"/>
    <property type="match status" value="1"/>
</dbReference>
<accession>A0AA37GFT4</accession>
<dbReference type="Gene3D" id="3.20.20.140">
    <property type="entry name" value="Metal-dependent hydrolases"/>
    <property type="match status" value="1"/>
</dbReference>
<dbReference type="GO" id="GO:0005829">
    <property type="term" value="C:cytosol"/>
    <property type="evidence" value="ECO:0007669"/>
    <property type="project" value="TreeGrafter"/>
</dbReference>
<keyword evidence="4" id="KW-0378">Hydrolase</keyword>
<keyword evidence="3" id="KW-0479">Metal-binding</keyword>
<keyword evidence="2" id="KW-0540">Nuclease</keyword>
<dbReference type="SUPFAM" id="SSF51556">
    <property type="entry name" value="Metallo-dependent hydrolases"/>
    <property type="match status" value="1"/>
</dbReference>
<dbReference type="InterPro" id="IPR001130">
    <property type="entry name" value="TatD-like"/>
</dbReference>
<reference evidence="5 6" key="1">
    <citation type="submission" date="2021-07" db="EMBL/GenBank/DDBJ databases">
        <title>Genome data of Colletotrichum spaethianum.</title>
        <authorList>
            <person name="Utami Y.D."/>
            <person name="Hiruma K."/>
        </authorList>
    </citation>
    <scope>NUCLEOTIDE SEQUENCE [LARGE SCALE GENOMIC DNA]</scope>
    <source>
        <strain evidence="5 6">MAFF 242679</strain>
    </source>
</reference>